<reference evidence="2 3" key="1">
    <citation type="submission" date="2015-04" db="EMBL/GenBank/DDBJ databases">
        <title>Taxonomic description and genome sequence of Bacillus campisalis sp. nov., a novel member of the genus Bacillus isolated from solar saltern.</title>
        <authorList>
            <person name="Mathan Kumar R."/>
            <person name="Kaur G."/>
            <person name="Kumar A."/>
            <person name="Singh N.K."/>
            <person name="Kaur N."/>
            <person name="Kumar N."/>
            <person name="Mayilraj S."/>
        </authorList>
    </citation>
    <scope>NUCLEOTIDE SEQUENCE [LARGE SCALE GENOMIC DNA]</scope>
    <source>
        <strain evidence="2 3">SA2-6</strain>
    </source>
</reference>
<accession>A0A0M2SUW7</accession>
<keyword evidence="1" id="KW-0472">Membrane</keyword>
<sequence>MRNGNRHPFQAMALMSAILSQLAGSVLAGVFLGRWLDRNMGTEPLFLVVGLLAGLAAGVYGVFRLVHHYFSGE</sequence>
<comment type="caution">
    <text evidence="2">The sequence shown here is derived from an EMBL/GenBank/DDBJ whole genome shotgun (WGS) entry which is preliminary data.</text>
</comment>
<dbReference type="EMBL" id="LAYY01000010">
    <property type="protein sequence ID" value="KKK37953.1"/>
    <property type="molecule type" value="Genomic_DNA"/>
</dbReference>
<keyword evidence="3" id="KW-1185">Reference proteome</keyword>
<organism evidence="2 3">
    <name type="scientific">Mesobacillus campisalis</name>
    <dbReference type="NCBI Taxonomy" id="1408103"/>
    <lineage>
        <taxon>Bacteria</taxon>
        <taxon>Bacillati</taxon>
        <taxon>Bacillota</taxon>
        <taxon>Bacilli</taxon>
        <taxon>Bacillales</taxon>
        <taxon>Bacillaceae</taxon>
        <taxon>Mesobacillus</taxon>
    </lineage>
</organism>
<evidence type="ECO:0000313" key="3">
    <source>
        <dbReference type="Proteomes" id="UP000034166"/>
    </source>
</evidence>
<evidence type="ECO:0000313" key="2">
    <source>
        <dbReference type="EMBL" id="KKK37953.1"/>
    </source>
</evidence>
<evidence type="ECO:0000256" key="1">
    <source>
        <dbReference type="SAM" id="Phobius"/>
    </source>
</evidence>
<dbReference type="Proteomes" id="UP000034166">
    <property type="component" value="Unassembled WGS sequence"/>
</dbReference>
<dbReference type="Pfam" id="PF09527">
    <property type="entry name" value="ATPase_gene1"/>
    <property type="match status" value="1"/>
</dbReference>
<keyword evidence="1" id="KW-0812">Transmembrane</keyword>
<dbReference type="PATRIC" id="fig|1408103.3.peg.2416"/>
<dbReference type="OrthoDB" id="282803at2"/>
<keyword evidence="1" id="KW-1133">Transmembrane helix</keyword>
<proteinExistence type="predicted"/>
<gene>
    <name evidence="2" type="ORF">WQ57_10720</name>
</gene>
<dbReference type="RefSeq" id="WP_046523765.1">
    <property type="nucleotide sequence ID" value="NZ_LAYY01000010.1"/>
</dbReference>
<dbReference type="AlphaFoldDB" id="A0A0M2SUW7"/>
<feature type="transmembrane region" description="Helical" evidence="1">
    <location>
        <begin position="44"/>
        <end position="63"/>
    </location>
</feature>
<name>A0A0M2SUW7_9BACI</name>
<dbReference type="InterPro" id="IPR032820">
    <property type="entry name" value="ATPase_put"/>
</dbReference>
<protein>
    <submittedName>
        <fullName evidence="2">Membrane protein</fullName>
    </submittedName>
</protein>